<name>A0ABQ9XY27_9EUKA</name>
<dbReference type="Gene3D" id="1.10.510.10">
    <property type="entry name" value="Transferase(Phosphotransferase) domain 1"/>
    <property type="match status" value="1"/>
</dbReference>
<feature type="region of interest" description="Disordered" evidence="1">
    <location>
        <begin position="3114"/>
        <end position="3150"/>
    </location>
</feature>
<dbReference type="Pfam" id="PF07714">
    <property type="entry name" value="PK_Tyr_Ser-Thr"/>
    <property type="match status" value="1"/>
</dbReference>
<comment type="caution">
    <text evidence="4">The sequence shown here is derived from an EMBL/GenBank/DDBJ whole genome shotgun (WGS) entry which is preliminary data.</text>
</comment>
<dbReference type="InterPro" id="IPR000719">
    <property type="entry name" value="Prot_kinase_dom"/>
</dbReference>
<evidence type="ECO:0000313" key="4">
    <source>
        <dbReference type="EMBL" id="KAK2956378.1"/>
    </source>
</evidence>
<feature type="compositionally biased region" description="Basic and acidic residues" evidence="1">
    <location>
        <begin position="3128"/>
        <end position="3140"/>
    </location>
</feature>
<keyword evidence="2" id="KW-0472">Membrane</keyword>
<organism evidence="4 5">
    <name type="scientific">Blattamonas nauphoetae</name>
    <dbReference type="NCBI Taxonomy" id="2049346"/>
    <lineage>
        <taxon>Eukaryota</taxon>
        <taxon>Metamonada</taxon>
        <taxon>Preaxostyla</taxon>
        <taxon>Oxymonadida</taxon>
        <taxon>Blattamonas</taxon>
    </lineage>
</organism>
<feature type="transmembrane region" description="Helical" evidence="2">
    <location>
        <begin position="2927"/>
        <end position="2951"/>
    </location>
</feature>
<dbReference type="InterPro" id="IPR011009">
    <property type="entry name" value="Kinase-like_dom_sf"/>
</dbReference>
<feature type="region of interest" description="Disordered" evidence="1">
    <location>
        <begin position="2995"/>
        <end position="3022"/>
    </location>
</feature>
<sequence length="3229" mass="349275">MNFARPAASPESSFIFLLCNMTFSLDSVKINLGNEAVQSTHIESEDGREQNRWTSVYCASAEDSTIHLSNCDLITAASDSLFLVRSSLGNDDSASSLSITSCRIDSTSGTFGSFTKMEVAPHTSLWTDVQISGLLLDSVESVSTTGLASSVGSNSYGMSLDTSLISCSLTNITSKKEIHQNSLPWSSLTQRVVGSSFEESDNTLYGTAIVKLGDSQTYLGLNTTLKQCVNNDEPEPEPTEVVYTNSYTTTTPAGVLRPPATMTSIKLLTCTFTSVEPTSHFPAILIEKYSGVVTYKDCTFDVELKTHYQIQSNLQPLIGSSSRFIVEGCTFKVTTNRDTGLGMYTLRTDHSMDVTITDTIFTTKNENSYSGQAALYTQYSHSPVQIAGCTFLRQNYTGEGGALMLDYTLMHIFRNNYARLRGGVMRLSWNRFIFFEDCHFEENKADENGHWRGNDILDWNSHLKPYSPDTMVSCTSTSASNKIGYYTSASQNGNITIEGLLLPDPSQAAPATKHVFVSGSGSDKEGEVAKTDCVSEKPCLTIPFAIGILTKTTGGVVELGEGTFTDEARTITSWIDIVGKGWLVNNTVYTILELKGTTVKEAGNATIRAVSLKPAKDYTGTLLTLESTTATLRLSFVRLECISNYQSTLISANGGSLTMKKCDFNTISLIDQPAMTITGDTPLHMLYVWFTFVSSSSPTGPSCIDSSSTNFMNFTNCDIVRCRSSSPAGTIKLTGLTTSKFLFNTTFFSNNTANTNADGSVNNSALTLYGNDLAYSGIFASGSKVDGTSRSDSPFPHILINETSTEDMYQPSVTYYYYANDMVLANRLEVAFPLDAFPGFQECIDRVRTGIAQITQVRLVISPLAYYELPPLVIANKYVSFYSPPLVAQQYDTTLAVIKEKGNFRLYSLRLNFTQAFTVAPFHVQSDATKLEFNSVTFFQHVDMMECPLVRHEGGILYFCWFTWQHATPFTFVGCSMAESTAGTIQMHCSRFTNITSTVNGSLANTKNTVVYVNQGTIANCSALNGGVFYVELSGSNNIQIRHDAGSFTETFINNTAIGTGTLESPEGKGGVFYVKGTTTHANPFDFKTTAYNPARFELNRAGNGTDLYLEKKIAEHSTVAGDAILTGSSLSPQYRVVIEGLEFENELKLDEINYKLRSPEISVNGSYNGRDTQDCKWTSSYCKTLGYGITFLHEQYQNKSYIPSTIRFAYNETYTEKAVQISKQIVTVAGETTKNQAISEVTRSLIKIDPDIKEGAVLITVRDQGAMTMTNLDMIPLEKCSLISLESDGEWVVLDNVGIMATSTNTYQYSLIKTTAKPITIKNTLFNTSTADQAIFAQPLLNLLTNTEAEILLNNVTFKNLKMVEKTDKIPVTPIIKIESNGAISFTNTTFDECEYSSADNEKIFIAGSRLHTQIKAAQWKNSFLPTQLRPELMGTDESLGTDHEWYTGSLMYYLVPPVTRILLDTGVTETSTHPNCGSSRFTCSSLDSGYRSAETNEFYEVQMHTNSDLQKTMRITHAVLIQSPSEADIRTITQKSDAGIVVNAEGKTATLKHMIFKLVRATTLETFVSVEAGELSLGKVTFGTDTETALGDTLHSLLRIKEGSQLTLVDTQFQKLSFTHGTLGTVLYIEAGGALSTTQGSPFTEIKSNATGSLVFLESDNLEQDSKLEPLKLFCAQYTPKTDTVAFTRAQRNLFFGMMDGVAGSLVYYWYPHTSTEEKLTVNDDGDDHVVCGLVELPCSSLDFGFEHLKKEETTLVLSSDGWVGKTLETSFNKETIQGKAGTEKLSFRIDGSLVAGEGQTITMDKLKMEVVEGTREKAVLIAAGHLIVTNTPIGGSSSVSISSALVSVNGGRFDFAQNTIRNIITTDSKSLFEVSSGTLSLNTVTLKWTGKIPSLLTQTGGSTTLTSCSIALESADSSADADVLKVERGSVEMTGLNLNTQNVLVKSLLAQTGGSVLLSDLSVDFATLTKELISGKGSLTLKKSAFVAGPSSHTSNAAAASTIAFTVKNEQKLKIGDVTNEVTFSNCGGDSNGGALRVEVDDGGELELTNTKLVSCRTSLGGGGVHVSVLSGGSATIVDSLFDGCSASGEGGGMHVKVAGTGTVSISGTFKSCSSDDVGGGLFVDVSSLGAEGSFVLNNLVFGTDSTKNKAGTEKTGHNVFIRTAANKRGLINETSVVGSGLSSPSGSVFTAAELELWSFSETNGLSGGIAYLFNIYEGGTLIEDDENGIDHALCGHSHLPCQSLSSSLSNLKGESMEVLLTGDLYLDLAATSTKDSSISPRTDDTQTITITEQVSVTIASNTLTLNSLTFKTTVADYAASAIVITSGSLIAESCEFVGITSSHSGPAIFGTIQNGEKLHVTNGKFTSCSSKEEGGAIKIECGDLVTAESLIVKAEFTDCESTDEDGVSAIETKGWSVHVTGHELAKLIAKENWAGYPSEWNNTTEHIVWGEDKKKVGTQFETLPLLFYLIPYFGIEITTGGKGSDAEGCGTPNLLCQSFATGHSHLKGVGDHKLAVKKSTILNEAEQFEGNNVVVESDGSKSTLTVLEEGRLGFEFDVGTSFSVTLKNLEFLMETDSVASLIVSRNAKLTVTGSQFESTRVLKRKLVELVSGSFSMEGVRFVGMTFETSPFSLSSFSKAEFQSLNVTSCDVSELIQTESGTNLTINGSSFTAVVKEEEEEEEASNAEGGLCSWKSGLLNLTTTTTSIRDSTFSGWKDGGINQNGGSLTLTNVSFEGVASGMEVFKSMKRNIHCEGFGTIDVVSVGSESDGSESQPSAWFDATNCTVTSTNQIEKSSLFIPTLSSETKNATYDRKNNTGEIVLEGTKLIPCGLRLEVFEWENGTKDGDLESTQLDLSTLDTHEWTEELINLTLNYTEKLKRLDAKYEWHGRLAYGVSGKTSSWIKIKDSAAAIRKSQTIEAMKWWLPLLIGILVLVAAIVIVVIVLYLRHKKKKQEKEKNEAKMPMLSAAEMPEEMFQQSDETDKMAQALPEVGESEAKPPVIPAAPLPTKEEPDAEEKEEEVDDLEELEEAMACDGTGQMKPVDKTKTLFKKLHGPKKDDSTDINDLQNQLLKGLTYAAGTGAHTKMLTTLSPHSVLLDKGDKVFLQIPKEGDAAGSKAPKKKKGEDGHEAQRWEAPEITDGTPGADPEKAAVFSLGLILLEFQTGQVPFGHLDATVATRQLGAGILPDMDGVSDDMIEIIQRCVVSDPDERPTLAEVEEVVNSQ</sequence>
<proteinExistence type="predicted"/>
<evidence type="ECO:0000256" key="2">
    <source>
        <dbReference type="SAM" id="Phobius"/>
    </source>
</evidence>
<protein>
    <recommendedName>
        <fullName evidence="3">Protein kinase domain-containing protein</fullName>
    </recommendedName>
</protein>
<evidence type="ECO:0000259" key="3">
    <source>
        <dbReference type="PROSITE" id="PS50011"/>
    </source>
</evidence>
<keyword evidence="2" id="KW-1133">Transmembrane helix</keyword>
<evidence type="ECO:0000313" key="5">
    <source>
        <dbReference type="Proteomes" id="UP001281761"/>
    </source>
</evidence>
<keyword evidence="2" id="KW-0812">Transmembrane</keyword>
<evidence type="ECO:0000256" key="1">
    <source>
        <dbReference type="SAM" id="MobiDB-lite"/>
    </source>
</evidence>
<dbReference type="InterPro" id="IPR001245">
    <property type="entry name" value="Ser-Thr/Tyr_kinase_cat_dom"/>
</dbReference>
<dbReference type="SUPFAM" id="SSF51126">
    <property type="entry name" value="Pectin lyase-like"/>
    <property type="match status" value="1"/>
</dbReference>
<feature type="domain" description="Protein kinase" evidence="3">
    <location>
        <begin position="2889"/>
        <end position="3229"/>
    </location>
</feature>
<dbReference type="Proteomes" id="UP001281761">
    <property type="component" value="Unassembled WGS sequence"/>
</dbReference>
<dbReference type="InterPro" id="IPR011050">
    <property type="entry name" value="Pectin_lyase_fold/virulence"/>
</dbReference>
<dbReference type="PROSITE" id="PS50011">
    <property type="entry name" value="PROTEIN_KINASE_DOM"/>
    <property type="match status" value="1"/>
</dbReference>
<keyword evidence="5" id="KW-1185">Reference proteome</keyword>
<dbReference type="SUPFAM" id="SSF56112">
    <property type="entry name" value="Protein kinase-like (PK-like)"/>
    <property type="match status" value="1"/>
</dbReference>
<accession>A0ABQ9XY27</accession>
<dbReference type="EMBL" id="JARBJD010000056">
    <property type="protein sequence ID" value="KAK2956378.1"/>
    <property type="molecule type" value="Genomic_DNA"/>
</dbReference>
<gene>
    <name evidence="4" type="ORF">BLNAU_8600</name>
</gene>
<reference evidence="4 5" key="1">
    <citation type="journal article" date="2022" name="bioRxiv">
        <title>Genomics of Preaxostyla Flagellates Illuminates Evolutionary Transitions and the Path Towards Mitochondrial Loss.</title>
        <authorList>
            <person name="Novak L.V.F."/>
            <person name="Treitli S.C."/>
            <person name="Pyrih J."/>
            <person name="Halakuc P."/>
            <person name="Pipaliya S.V."/>
            <person name="Vacek V."/>
            <person name="Brzon O."/>
            <person name="Soukal P."/>
            <person name="Eme L."/>
            <person name="Dacks J.B."/>
            <person name="Karnkowska A."/>
            <person name="Elias M."/>
            <person name="Hampl V."/>
        </authorList>
    </citation>
    <scope>NUCLEOTIDE SEQUENCE [LARGE SCALE GENOMIC DNA]</scope>
    <source>
        <strain evidence="4">NAU3</strain>
        <tissue evidence="4">Gut</tissue>
    </source>
</reference>